<evidence type="ECO:0000313" key="12">
    <source>
        <dbReference type="EMBL" id="KXT05137.1"/>
    </source>
</evidence>
<comment type="subcellular location">
    <subcellularLocation>
        <location evidence="1">Membrane</location>
        <topology evidence="1">Lipid-anchor</topology>
        <topology evidence="1">GPI-anchor</topology>
    </subcellularLocation>
    <subcellularLocation>
        <location evidence="2">Secreted</location>
    </subcellularLocation>
</comment>
<evidence type="ECO:0000256" key="1">
    <source>
        <dbReference type="ARBA" id="ARBA00004589"/>
    </source>
</evidence>
<dbReference type="Proteomes" id="UP000070133">
    <property type="component" value="Unassembled WGS sequence"/>
</dbReference>
<comment type="similarity">
    <text evidence="3">Belongs to the RBT5 family.</text>
</comment>
<feature type="compositionally biased region" description="Polar residues" evidence="9">
    <location>
        <begin position="268"/>
        <end position="277"/>
    </location>
</feature>
<dbReference type="STRING" id="321146.A0A139HRW4"/>
<keyword evidence="4" id="KW-0964">Secreted</keyword>
<dbReference type="GO" id="GO:0098552">
    <property type="term" value="C:side of membrane"/>
    <property type="evidence" value="ECO:0007669"/>
    <property type="project" value="UniProtKB-KW"/>
</dbReference>
<keyword evidence="7" id="KW-1015">Disulfide bond</keyword>
<reference evidence="12 13" key="1">
    <citation type="submission" date="2015-07" db="EMBL/GenBank/DDBJ databases">
        <title>Comparative genomics of the Sigatoka disease complex on banana suggests a link between parallel evolutionary changes in Pseudocercospora fijiensis and Pseudocercospora eumusae and increased virulence on the banana host.</title>
        <authorList>
            <person name="Chang T.-C."/>
            <person name="Salvucci A."/>
            <person name="Crous P.W."/>
            <person name="Stergiopoulos I."/>
        </authorList>
    </citation>
    <scope>NUCLEOTIDE SEQUENCE [LARGE SCALE GENOMIC DNA]</scope>
    <source>
        <strain evidence="12 13">CBS 114824</strain>
    </source>
</reference>
<evidence type="ECO:0000256" key="3">
    <source>
        <dbReference type="ARBA" id="ARBA00010031"/>
    </source>
</evidence>
<evidence type="ECO:0000256" key="8">
    <source>
        <dbReference type="ARBA" id="ARBA00023288"/>
    </source>
</evidence>
<keyword evidence="5" id="KW-0336">GPI-anchor</keyword>
<feature type="region of interest" description="Disordered" evidence="9">
    <location>
        <begin position="611"/>
        <end position="670"/>
    </location>
</feature>
<evidence type="ECO:0000313" key="13">
    <source>
        <dbReference type="Proteomes" id="UP000070133"/>
    </source>
</evidence>
<feature type="compositionally biased region" description="Low complexity" evidence="9">
    <location>
        <begin position="251"/>
        <end position="267"/>
    </location>
</feature>
<accession>A0A139HRW4</accession>
<dbReference type="EMBL" id="LFZN01000015">
    <property type="protein sequence ID" value="KXT05137.1"/>
    <property type="molecule type" value="Genomic_DNA"/>
</dbReference>
<feature type="chain" id="PRO_5007806809" description="CFEM domain-containing protein" evidence="10">
    <location>
        <begin position="21"/>
        <end position="705"/>
    </location>
</feature>
<keyword evidence="6 10" id="KW-0732">Signal</keyword>
<dbReference type="InterPro" id="IPR008427">
    <property type="entry name" value="Extracellular_membr_CFEM_dom"/>
</dbReference>
<keyword evidence="5" id="KW-0325">Glycoprotein</keyword>
<protein>
    <recommendedName>
        <fullName evidence="11">CFEM domain-containing protein</fullName>
    </recommendedName>
</protein>
<organism evidence="12 13">
    <name type="scientific">Pseudocercospora eumusae</name>
    <dbReference type="NCBI Taxonomy" id="321146"/>
    <lineage>
        <taxon>Eukaryota</taxon>
        <taxon>Fungi</taxon>
        <taxon>Dikarya</taxon>
        <taxon>Ascomycota</taxon>
        <taxon>Pezizomycotina</taxon>
        <taxon>Dothideomycetes</taxon>
        <taxon>Dothideomycetidae</taxon>
        <taxon>Mycosphaerellales</taxon>
        <taxon>Mycosphaerellaceae</taxon>
        <taxon>Pseudocercospora</taxon>
    </lineage>
</organism>
<evidence type="ECO:0000256" key="5">
    <source>
        <dbReference type="ARBA" id="ARBA00022622"/>
    </source>
</evidence>
<feature type="signal peptide" evidence="10">
    <location>
        <begin position="1"/>
        <end position="20"/>
    </location>
</feature>
<feature type="compositionally biased region" description="Low complexity" evidence="9">
    <location>
        <begin position="295"/>
        <end position="313"/>
    </location>
</feature>
<dbReference type="OrthoDB" id="5431405at2759"/>
<feature type="region of interest" description="Disordered" evidence="9">
    <location>
        <begin position="222"/>
        <end position="313"/>
    </location>
</feature>
<dbReference type="AlphaFoldDB" id="A0A139HRW4"/>
<keyword evidence="5" id="KW-0472">Membrane</keyword>
<feature type="domain" description="CFEM" evidence="11">
    <location>
        <begin position="418"/>
        <end position="476"/>
    </location>
</feature>
<feature type="compositionally biased region" description="Low complexity" evidence="9">
    <location>
        <begin position="222"/>
        <end position="234"/>
    </location>
</feature>
<proteinExistence type="inferred from homology"/>
<keyword evidence="8" id="KW-0449">Lipoprotein</keyword>
<dbReference type="Pfam" id="PF05730">
    <property type="entry name" value="CFEM"/>
    <property type="match status" value="1"/>
</dbReference>
<keyword evidence="13" id="KW-1185">Reference proteome</keyword>
<comment type="caution">
    <text evidence="12">The sequence shown here is derived from an EMBL/GenBank/DDBJ whole genome shotgun (WGS) entry which is preliminary data.</text>
</comment>
<gene>
    <name evidence="12" type="ORF">AC578_7589</name>
</gene>
<evidence type="ECO:0000256" key="10">
    <source>
        <dbReference type="SAM" id="SignalP"/>
    </source>
</evidence>
<name>A0A139HRW4_9PEZI</name>
<evidence type="ECO:0000256" key="2">
    <source>
        <dbReference type="ARBA" id="ARBA00004613"/>
    </source>
</evidence>
<sequence length="705" mass="70927">MHSTFAALAFTGLAVQQVAAFGGHGAGEYGGGWGGGSSYSTPDNTDNQCSSEQSNGYNWSGLNSGSFSNYGSNKFSGWSCSNSFGKRDLLSKRTFQSKCITSNLDDEPSIGCDGSDKMSIDEYEVSADQDADVECHYEMPDGSSCKEIHSCSQSGSVIKNSQCGGAKSVTFKPAGDSKGKGCNIGIHSIGFNCGSASSSVPSYSSTSAAVSSYSTPEVYTTSTSVSAAETSSTEGIPGYGSTSQPTAPGYETSTPSASASSSTESSPVSFSYDTSSAPTPPGYETSSVPTAPGYETTPSSTESSPITTSAAPSSAWTIPGYGNSSTQGIPGYASSSSSSTEVNAVTTSSGIPSYGIPSYTTSTVYSTTLRTITSCAPEVTNCPASTGGTYVVTQTAAVSTTVCPVTATETPAESTPVPQGPDVLPKCLNTWLYLSGCKDNSDYECFCKNSDFMTKVYNCLSAWSDSSDATNSGAGYLMGICAKYIPENPAIITGCPSTIVPATGYSPPTSTPSSPKTVTQYSTVVSTITSCGPEVTNCPATVQTSTYAIATSVPPVESAPSSTEGSPISSAAVTPPPAVPCTTITYSSASVVTTVTVPQVQITTYTVTQSGSTQTVPGLGYGTPPPAGSSVAGPTTPATAPAPAPYPSASTAPGPVGPVGGSSSSLGTTYIPSQPTNSIVPYTGAGTKTSISGLGAIAVIAALLA</sequence>
<evidence type="ECO:0000259" key="11">
    <source>
        <dbReference type="Pfam" id="PF05730"/>
    </source>
</evidence>
<evidence type="ECO:0000256" key="4">
    <source>
        <dbReference type="ARBA" id="ARBA00022525"/>
    </source>
</evidence>
<dbReference type="GO" id="GO:0005576">
    <property type="term" value="C:extracellular region"/>
    <property type="evidence" value="ECO:0007669"/>
    <property type="project" value="UniProtKB-SubCell"/>
</dbReference>
<evidence type="ECO:0000256" key="7">
    <source>
        <dbReference type="ARBA" id="ARBA00023157"/>
    </source>
</evidence>
<evidence type="ECO:0000256" key="6">
    <source>
        <dbReference type="ARBA" id="ARBA00022729"/>
    </source>
</evidence>
<evidence type="ECO:0000256" key="9">
    <source>
        <dbReference type="SAM" id="MobiDB-lite"/>
    </source>
</evidence>